<evidence type="ECO:0000313" key="2">
    <source>
        <dbReference type="Proteomes" id="UP001270362"/>
    </source>
</evidence>
<comment type="caution">
    <text evidence="1">The sequence shown here is derived from an EMBL/GenBank/DDBJ whole genome shotgun (WGS) entry which is preliminary data.</text>
</comment>
<reference evidence="1" key="2">
    <citation type="submission" date="2023-06" db="EMBL/GenBank/DDBJ databases">
        <authorList>
            <consortium name="Lawrence Berkeley National Laboratory"/>
            <person name="Haridas S."/>
            <person name="Hensen N."/>
            <person name="Bonometti L."/>
            <person name="Westerberg I."/>
            <person name="Brannstrom I.O."/>
            <person name="Guillou S."/>
            <person name="Cros-Aarteil S."/>
            <person name="Calhoun S."/>
            <person name="Kuo A."/>
            <person name="Mondo S."/>
            <person name="Pangilinan J."/>
            <person name="Riley R."/>
            <person name="Labutti K."/>
            <person name="Andreopoulos B."/>
            <person name="Lipzen A."/>
            <person name="Chen C."/>
            <person name="Yanf M."/>
            <person name="Daum C."/>
            <person name="Ng V."/>
            <person name="Clum A."/>
            <person name="Steindorff A."/>
            <person name="Ohm R."/>
            <person name="Martin F."/>
            <person name="Silar P."/>
            <person name="Natvig D."/>
            <person name="Lalanne C."/>
            <person name="Gautier V."/>
            <person name="Ament-Velasquez S.L."/>
            <person name="Kruys A."/>
            <person name="Hutchinson M.I."/>
            <person name="Powell A.J."/>
            <person name="Barry K."/>
            <person name="Miller A.N."/>
            <person name="Grigoriev I.V."/>
            <person name="Debuchy R."/>
            <person name="Gladieux P."/>
            <person name="Thoren M.H."/>
            <person name="Johannesson H."/>
        </authorList>
    </citation>
    <scope>NUCLEOTIDE SEQUENCE</scope>
    <source>
        <strain evidence="1">CBS 314.62</strain>
    </source>
</reference>
<proteinExistence type="predicted"/>
<organism evidence="1 2">
    <name type="scientific">Podospora appendiculata</name>
    <dbReference type="NCBI Taxonomy" id="314037"/>
    <lineage>
        <taxon>Eukaryota</taxon>
        <taxon>Fungi</taxon>
        <taxon>Dikarya</taxon>
        <taxon>Ascomycota</taxon>
        <taxon>Pezizomycotina</taxon>
        <taxon>Sordariomycetes</taxon>
        <taxon>Sordariomycetidae</taxon>
        <taxon>Sordariales</taxon>
        <taxon>Podosporaceae</taxon>
        <taxon>Podospora</taxon>
    </lineage>
</organism>
<dbReference type="Proteomes" id="UP001270362">
    <property type="component" value="Unassembled WGS sequence"/>
</dbReference>
<evidence type="ECO:0000313" key="1">
    <source>
        <dbReference type="EMBL" id="KAK3690249.1"/>
    </source>
</evidence>
<dbReference type="AlphaFoldDB" id="A0AAE0XCS6"/>
<name>A0AAE0XCS6_9PEZI</name>
<protein>
    <submittedName>
        <fullName evidence="1">Uncharacterized protein</fullName>
    </submittedName>
</protein>
<dbReference type="EMBL" id="JAULSO010000002">
    <property type="protein sequence ID" value="KAK3690249.1"/>
    <property type="molecule type" value="Genomic_DNA"/>
</dbReference>
<reference evidence="1" key="1">
    <citation type="journal article" date="2023" name="Mol. Phylogenet. Evol.">
        <title>Genome-scale phylogeny and comparative genomics of the fungal order Sordariales.</title>
        <authorList>
            <person name="Hensen N."/>
            <person name="Bonometti L."/>
            <person name="Westerberg I."/>
            <person name="Brannstrom I.O."/>
            <person name="Guillou S."/>
            <person name="Cros-Aarteil S."/>
            <person name="Calhoun S."/>
            <person name="Haridas S."/>
            <person name="Kuo A."/>
            <person name="Mondo S."/>
            <person name="Pangilinan J."/>
            <person name="Riley R."/>
            <person name="LaButti K."/>
            <person name="Andreopoulos B."/>
            <person name="Lipzen A."/>
            <person name="Chen C."/>
            <person name="Yan M."/>
            <person name="Daum C."/>
            <person name="Ng V."/>
            <person name="Clum A."/>
            <person name="Steindorff A."/>
            <person name="Ohm R.A."/>
            <person name="Martin F."/>
            <person name="Silar P."/>
            <person name="Natvig D.O."/>
            <person name="Lalanne C."/>
            <person name="Gautier V."/>
            <person name="Ament-Velasquez S.L."/>
            <person name="Kruys A."/>
            <person name="Hutchinson M.I."/>
            <person name="Powell A.J."/>
            <person name="Barry K."/>
            <person name="Miller A.N."/>
            <person name="Grigoriev I.V."/>
            <person name="Debuchy R."/>
            <person name="Gladieux P."/>
            <person name="Hiltunen Thoren M."/>
            <person name="Johannesson H."/>
        </authorList>
    </citation>
    <scope>NUCLEOTIDE SEQUENCE</scope>
    <source>
        <strain evidence="1">CBS 314.62</strain>
    </source>
</reference>
<keyword evidence="2" id="KW-1185">Reference proteome</keyword>
<sequence length="201" mass="21659">MLVIHTAADLVSIIAGANDSQRIGPIEKQARNVMGTIRALARRVVCSTEDMECADGEAFHKLMRDPTFTWAEKRGYSIDVELQRGPTVVWFKSGGMTCGNGMVVMLIVVPRPKRSGGVEEKDVEGISGTTAAEQELLSTGMIKSPVGGPILIDSPFECQVGDMIILEEGEQILVKEITGPGNPKDFCVLCAVHSTIKENEA</sequence>
<gene>
    <name evidence="1" type="ORF">B0T22DRAFT_441661</name>
</gene>
<accession>A0AAE0XCS6</accession>